<name>E4ZTL9_LEPMJ</name>
<dbReference type="InParanoid" id="E4ZTL9"/>
<accession>E4ZTL9</accession>
<keyword evidence="2" id="KW-1185">Reference proteome</keyword>
<dbReference type="HOGENOM" id="CLU_3359856_0_0_1"/>
<evidence type="ECO:0000313" key="2">
    <source>
        <dbReference type="Proteomes" id="UP000002668"/>
    </source>
</evidence>
<dbReference type="Proteomes" id="UP000002668">
    <property type="component" value="Genome"/>
</dbReference>
<proteinExistence type="predicted"/>
<gene>
    <name evidence="1" type="ORF">LEMA_uP118780.1</name>
</gene>
<reference evidence="2" key="1">
    <citation type="journal article" date="2011" name="Nat. Commun.">
        <title>Effector diversification within compartments of the Leptosphaeria maculans genome affected by Repeat-Induced Point mutations.</title>
        <authorList>
            <person name="Rouxel T."/>
            <person name="Grandaubert J."/>
            <person name="Hane J.K."/>
            <person name="Hoede C."/>
            <person name="van de Wouw A.P."/>
            <person name="Couloux A."/>
            <person name="Dominguez V."/>
            <person name="Anthouard V."/>
            <person name="Bally P."/>
            <person name="Bourras S."/>
            <person name="Cozijnsen A.J."/>
            <person name="Ciuffetti L.M."/>
            <person name="Degrave A."/>
            <person name="Dilmaghani A."/>
            <person name="Duret L."/>
            <person name="Fudal I."/>
            <person name="Goodwin S.B."/>
            <person name="Gout L."/>
            <person name="Glaser N."/>
            <person name="Linglin J."/>
            <person name="Kema G.H.J."/>
            <person name="Lapalu N."/>
            <person name="Lawrence C.B."/>
            <person name="May K."/>
            <person name="Meyer M."/>
            <person name="Ollivier B."/>
            <person name="Poulain J."/>
            <person name="Schoch C.L."/>
            <person name="Simon A."/>
            <person name="Spatafora J.W."/>
            <person name="Stachowiak A."/>
            <person name="Turgeon B.G."/>
            <person name="Tyler B.M."/>
            <person name="Vincent D."/>
            <person name="Weissenbach J."/>
            <person name="Amselem J."/>
            <person name="Quesneville H."/>
            <person name="Oliver R.P."/>
            <person name="Wincker P."/>
            <person name="Balesdent M.-H."/>
            <person name="Howlett B.J."/>
        </authorList>
    </citation>
    <scope>NUCLEOTIDE SEQUENCE [LARGE SCALE GENOMIC DNA]</scope>
    <source>
        <strain evidence="2">JN3 / isolate v23.1.3 / race Av1-4-5-6-7-8</strain>
    </source>
</reference>
<dbReference type="VEuPathDB" id="FungiDB:LEMA_uP118780.1"/>
<evidence type="ECO:0000313" key="1">
    <source>
        <dbReference type="EMBL" id="CBX94875.1"/>
    </source>
</evidence>
<dbReference type="AlphaFoldDB" id="E4ZTL9"/>
<sequence length="36" mass="3899">MSLVYLVLGQAWGVSLWFGDSSRLAMGRVLTVRGDG</sequence>
<protein>
    <submittedName>
        <fullName evidence="1">Predicted protein</fullName>
    </submittedName>
</protein>
<organism evidence="2">
    <name type="scientific">Leptosphaeria maculans (strain JN3 / isolate v23.1.3 / race Av1-4-5-6-7-8)</name>
    <name type="common">Blackleg fungus</name>
    <name type="synonym">Phoma lingam</name>
    <dbReference type="NCBI Taxonomy" id="985895"/>
    <lineage>
        <taxon>Eukaryota</taxon>
        <taxon>Fungi</taxon>
        <taxon>Dikarya</taxon>
        <taxon>Ascomycota</taxon>
        <taxon>Pezizomycotina</taxon>
        <taxon>Dothideomycetes</taxon>
        <taxon>Pleosporomycetidae</taxon>
        <taxon>Pleosporales</taxon>
        <taxon>Pleosporineae</taxon>
        <taxon>Leptosphaeriaceae</taxon>
        <taxon>Plenodomus</taxon>
        <taxon>Plenodomus lingam/Leptosphaeria maculans species complex</taxon>
    </lineage>
</organism>
<dbReference type="EMBL" id="FP929125">
    <property type="protein sequence ID" value="CBX94875.1"/>
    <property type="molecule type" value="Genomic_DNA"/>
</dbReference>